<comment type="pathway">
    <text evidence="1">Carbohydrate metabolism; tricarboxylic acid cycle; fumarate from succinate (bacterial route): step 1/1.</text>
</comment>
<dbReference type="GO" id="GO:0051537">
    <property type="term" value="F:2 iron, 2 sulfur cluster binding"/>
    <property type="evidence" value="ECO:0007669"/>
    <property type="project" value="UniProtKB-KW"/>
</dbReference>
<keyword evidence="8 14" id="KW-0001">2Fe-2S</keyword>
<dbReference type="EC" id="1.3.5.1" evidence="4 14"/>
<dbReference type="Gene3D" id="1.10.1060.10">
    <property type="entry name" value="Alpha-helical ferredoxin"/>
    <property type="match status" value="1"/>
</dbReference>
<dbReference type="Pfam" id="PF13237">
    <property type="entry name" value="Fer4_10"/>
    <property type="match status" value="1"/>
</dbReference>
<comment type="cofactor">
    <cofactor evidence="14">
        <name>[3Fe-4S] cluster</name>
        <dbReference type="ChEBI" id="CHEBI:21137"/>
    </cofactor>
    <text evidence="14">Binds 1 [3Fe-4S] cluster.</text>
</comment>
<dbReference type="SUPFAM" id="SSF54292">
    <property type="entry name" value="2Fe-2S ferredoxin-like"/>
    <property type="match status" value="1"/>
</dbReference>
<dbReference type="GO" id="GO:0022904">
    <property type="term" value="P:respiratory electron transport chain"/>
    <property type="evidence" value="ECO:0007669"/>
    <property type="project" value="TreeGrafter"/>
</dbReference>
<keyword evidence="11 14" id="KW-0408">Iron</keyword>
<evidence type="ECO:0000259" key="15">
    <source>
        <dbReference type="PROSITE" id="PS51085"/>
    </source>
</evidence>
<dbReference type="GO" id="GO:0008177">
    <property type="term" value="F:succinate dehydrogenase (quinone) activity"/>
    <property type="evidence" value="ECO:0007669"/>
    <property type="project" value="UniProtKB-EC"/>
</dbReference>
<evidence type="ECO:0000256" key="5">
    <source>
        <dbReference type="ARBA" id="ARBA00022131"/>
    </source>
</evidence>
<evidence type="ECO:0000313" key="17">
    <source>
        <dbReference type="EMBL" id="ACK50671.1"/>
    </source>
</evidence>
<evidence type="ECO:0000256" key="13">
    <source>
        <dbReference type="ARBA" id="ARBA00023291"/>
    </source>
</evidence>
<evidence type="ECO:0000256" key="9">
    <source>
        <dbReference type="ARBA" id="ARBA00022723"/>
    </source>
</evidence>
<evidence type="ECO:0000256" key="11">
    <source>
        <dbReference type="ARBA" id="ARBA00023004"/>
    </source>
</evidence>
<comment type="subunit">
    <text evidence="3">Part of an enzyme complex containing four subunits: a flavoprotein, an iron-sulfur, cytochrome b-556, and a hydrophobic anchor protein.</text>
</comment>
<dbReference type="PROSITE" id="PS51085">
    <property type="entry name" value="2FE2S_FER_2"/>
    <property type="match status" value="1"/>
</dbReference>
<feature type="domain" description="4Fe-4S ferredoxin-type" evidence="16">
    <location>
        <begin position="151"/>
        <end position="182"/>
    </location>
</feature>
<dbReference type="NCBIfam" id="NF004616">
    <property type="entry name" value="PRK05950.1"/>
    <property type="match status" value="1"/>
</dbReference>
<dbReference type="GO" id="GO:0006099">
    <property type="term" value="P:tricarboxylic acid cycle"/>
    <property type="evidence" value="ECO:0007669"/>
    <property type="project" value="UniProtKB-UniPathway"/>
</dbReference>
<keyword evidence="6 14" id="KW-0004">4Fe-4S</keyword>
<dbReference type="OrthoDB" id="9804391at2"/>
<dbReference type="KEGG" id="msl:Msil_1724"/>
<keyword evidence="10 17" id="KW-0560">Oxidoreductase</keyword>
<evidence type="ECO:0000256" key="12">
    <source>
        <dbReference type="ARBA" id="ARBA00023014"/>
    </source>
</evidence>
<dbReference type="EMBL" id="CP001280">
    <property type="protein sequence ID" value="ACK50671.1"/>
    <property type="molecule type" value="Genomic_DNA"/>
</dbReference>
<comment type="catalytic activity">
    <reaction evidence="14">
        <text>a quinone + succinate = fumarate + a quinol</text>
        <dbReference type="Rhea" id="RHEA:40523"/>
        <dbReference type="ChEBI" id="CHEBI:24646"/>
        <dbReference type="ChEBI" id="CHEBI:29806"/>
        <dbReference type="ChEBI" id="CHEBI:30031"/>
        <dbReference type="ChEBI" id="CHEBI:132124"/>
        <dbReference type="EC" id="1.3.5.1"/>
    </reaction>
</comment>
<comment type="similarity">
    <text evidence="2 14">Belongs to the succinate dehydrogenase/fumarate reductase iron-sulfur protein family.</text>
</comment>
<dbReference type="eggNOG" id="COG0479">
    <property type="taxonomic scope" value="Bacteria"/>
</dbReference>
<evidence type="ECO:0000256" key="1">
    <source>
        <dbReference type="ARBA" id="ARBA00004894"/>
    </source>
</evidence>
<reference evidence="17 18" key="1">
    <citation type="journal article" date="2010" name="J. Bacteriol.">
        <title>Complete genome sequence of the aerobic facultative methanotroph Methylocella silvestris BL2.</title>
        <authorList>
            <person name="Chen Y."/>
            <person name="Crombie A."/>
            <person name="Rahman M.T."/>
            <person name="Dedysh S.N."/>
            <person name="Liesack W."/>
            <person name="Stott M.B."/>
            <person name="Alam M."/>
            <person name="Theisen A.R."/>
            <person name="Murrell J.C."/>
            <person name="Dunfield P.F."/>
        </authorList>
    </citation>
    <scope>NUCLEOTIDE SEQUENCE [LARGE SCALE GENOMIC DNA]</scope>
    <source>
        <strain evidence="18">DSM 15510 / CIP 108128 / LMG 27833 / NCIMB 13906 / BL2</strain>
    </source>
</reference>
<dbReference type="PANTHER" id="PTHR11921">
    <property type="entry name" value="SUCCINATE DEHYDROGENASE IRON-SULFUR PROTEIN"/>
    <property type="match status" value="1"/>
</dbReference>
<dbReference type="PROSITE" id="PS00198">
    <property type="entry name" value="4FE4S_FER_1"/>
    <property type="match status" value="1"/>
</dbReference>
<dbReference type="NCBIfam" id="TIGR00384">
    <property type="entry name" value="dhsB"/>
    <property type="match status" value="1"/>
</dbReference>
<dbReference type="AlphaFoldDB" id="B8EKD1"/>
<dbReference type="InterPro" id="IPR012675">
    <property type="entry name" value="Beta-grasp_dom_sf"/>
</dbReference>
<dbReference type="InterPro" id="IPR004489">
    <property type="entry name" value="Succ_DH/fum_Rdtase_Fe-S"/>
</dbReference>
<dbReference type="GO" id="GO:0009055">
    <property type="term" value="F:electron transfer activity"/>
    <property type="evidence" value="ECO:0007669"/>
    <property type="project" value="InterPro"/>
</dbReference>
<evidence type="ECO:0000256" key="14">
    <source>
        <dbReference type="RuleBase" id="RU361237"/>
    </source>
</evidence>
<keyword evidence="7" id="KW-0816">Tricarboxylic acid cycle</keyword>
<dbReference type="SUPFAM" id="SSF46548">
    <property type="entry name" value="alpha-helical ferredoxin"/>
    <property type="match status" value="1"/>
</dbReference>
<dbReference type="InterPro" id="IPR050573">
    <property type="entry name" value="SDH/FRD_Iron-Sulfur"/>
</dbReference>
<keyword evidence="13 14" id="KW-0003">3Fe-4S</keyword>
<dbReference type="InterPro" id="IPR036010">
    <property type="entry name" value="2Fe-2S_ferredoxin-like_sf"/>
</dbReference>
<dbReference type="PROSITE" id="PS51379">
    <property type="entry name" value="4FE4S_FER_2"/>
    <property type="match status" value="1"/>
</dbReference>
<evidence type="ECO:0000256" key="3">
    <source>
        <dbReference type="ARBA" id="ARBA00011294"/>
    </source>
</evidence>
<dbReference type="PANTHER" id="PTHR11921:SF29">
    <property type="entry name" value="SUCCINATE DEHYDROGENASE [UBIQUINONE] IRON-SULFUR SUBUNIT, MITOCHONDRIAL"/>
    <property type="match status" value="1"/>
</dbReference>
<dbReference type="GO" id="GO:0051538">
    <property type="term" value="F:3 iron, 4 sulfur cluster binding"/>
    <property type="evidence" value="ECO:0007669"/>
    <property type="project" value="UniProtKB-KW"/>
</dbReference>
<evidence type="ECO:0000256" key="7">
    <source>
        <dbReference type="ARBA" id="ARBA00022532"/>
    </source>
</evidence>
<dbReference type="PROSITE" id="PS00197">
    <property type="entry name" value="2FE2S_FER_1"/>
    <property type="match status" value="1"/>
</dbReference>
<dbReference type="Proteomes" id="UP000002257">
    <property type="component" value="Chromosome"/>
</dbReference>
<dbReference type="InterPro" id="IPR017896">
    <property type="entry name" value="4Fe4S_Fe-S-bd"/>
</dbReference>
<dbReference type="InterPro" id="IPR017900">
    <property type="entry name" value="4Fe4S_Fe_S_CS"/>
</dbReference>
<dbReference type="HOGENOM" id="CLU_044838_3_2_5"/>
<gene>
    <name evidence="17" type="ordered locus">Msil_1724</name>
</gene>
<dbReference type="STRING" id="395965.Msil_1724"/>
<evidence type="ECO:0000313" key="18">
    <source>
        <dbReference type="Proteomes" id="UP000002257"/>
    </source>
</evidence>
<evidence type="ECO:0000256" key="2">
    <source>
        <dbReference type="ARBA" id="ARBA00009433"/>
    </source>
</evidence>
<sequence length="258" mass="28398">MYSETTAVPVDKPKIVELRVLRYRPASDTEPVFMTYHLPFTDDMSVLQALQAVKVSLDATLSFRWSCRMAVCGSCGMMINGEPKLACSTFLRDLASEPVTLEPLHNFPIERDLIVTVGDFVKKIESIYPYIMPKAPKTIEDGAYLQTPGQMAAYGSFADCINCMLCYAACPQFGANPDFIGPGAMALLQRYNGDSRDGGQQLRLEQISGEDGVWSCTAVGVCSDVCPKQVDPANAVNQNKSNSAFDFFLRFLRKEPSA</sequence>
<dbReference type="InterPro" id="IPR006058">
    <property type="entry name" value="2Fe2S_fd_BS"/>
</dbReference>
<dbReference type="RefSeq" id="WP_012590741.1">
    <property type="nucleotide sequence ID" value="NC_011666.1"/>
</dbReference>
<dbReference type="InterPro" id="IPR025192">
    <property type="entry name" value="Succ_DH/fum_Rdtase_N"/>
</dbReference>
<evidence type="ECO:0000256" key="4">
    <source>
        <dbReference type="ARBA" id="ARBA00012792"/>
    </source>
</evidence>
<dbReference type="GO" id="GO:0051539">
    <property type="term" value="F:4 iron, 4 sulfur cluster binding"/>
    <property type="evidence" value="ECO:0007669"/>
    <property type="project" value="UniProtKB-KW"/>
</dbReference>
<dbReference type="InterPro" id="IPR009051">
    <property type="entry name" value="Helical_ferredxn"/>
</dbReference>
<keyword evidence="9 14" id="KW-0479">Metal-binding</keyword>
<dbReference type="Gene3D" id="3.10.20.30">
    <property type="match status" value="1"/>
</dbReference>
<organism evidence="17 18">
    <name type="scientific">Methylocella silvestris (strain DSM 15510 / CIP 108128 / LMG 27833 / NCIMB 13906 / BL2)</name>
    <dbReference type="NCBI Taxonomy" id="395965"/>
    <lineage>
        <taxon>Bacteria</taxon>
        <taxon>Pseudomonadati</taxon>
        <taxon>Pseudomonadota</taxon>
        <taxon>Alphaproteobacteria</taxon>
        <taxon>Hyphomicrobiales</taxon>
        <taxon>Beijerinckiaceae</taxon>
        <taxon>Methylocella</taxon>
    </lineage>
</organism>
<protein>
    <recommendedName>
        <fullName evidence="5 14">Succinate dehydrogenase iron-sulfur subunit</fullName>
        <ecNumber evidence="4 14">1.3.5.1</ecNumber>
    </recommendedName>
</protein>
<comment type="cofactor">
    <cofactor evidence="14">
        <name>[4Fe-4S] cluster</name>
        <dbReference type="ChEBI" id="CHEBI:49883"/>
    </cofactor>
    <text evidence="14">Binds 1 [4Fe-4S] cluster.</text>
</comment>
<name>B8EKD1_METSB</name>
<keyword evidence="12 14" id="KW-0411">Iron-sulfur</keyword>
<dbReference type="UniPathway" id="UPA00223">
    <property type="reaction ID" value="UER01005"/>
</dbReference>
<keyword evidence="18" id="KW-1185">Reference proteome</keyword>
<feature type="domain" description="2Fe-2S ferredoxin-type" evidence="15">
    <location>
        <begin position="29"/>
        <end position="107"/>
    </location>
</feature>
<evidence type="ECO:0000256" key="10">
    <source>
        <dbReference type="ARBA" id="ARBA00023002"/>
    </source>
</evidence>
<proteinExistence type="inferred from homology"/>
<accession>B8EKD1</accession>
<dbReference type="InterPro" id="IPR001041">
    <property type="entry name" value="2Fe-2S_ferredoxin-type"/>
</dbReference>
<dbReference type="GO" id="GO:0046872">
    <property type="term" value="F:metal ion binding"/>
    <property type="evidence" value="ECO:0007669"/>
    <property type="project" value="UniProtKB-KW"/>
</dbReference>
<evidence type="ECO:0000256" key="6">
    <source>
        <dbReference type="ARBA" id="ARBA00022485"/>
    </source>
</evidence>
<comment type="cofactor">
    <cofactor evidence="14">
        <name>[2Fe-2S] cluster</name>
        <dbReference type="ChEBI" id="CHEBI:190135"/>
    </cofactor>
    <text evidence="14">Binds 1 [2Fe-2S] cluster.</text>
</comment>
<dbReference type="Pfam" id="PF13085">
    <property type="entry name" value="Fer2_3"/>
    <property type="match status" value="1"/>
</dbReference>
<dbReference type="NCBIfam" id="NF009051">
    <property type="entry name" value="PRK12385.1"/>
    <property type="match status" value="1"/>
</dbReference>
<evidence type="ECO:0000256" key="8">
    <source>
        <dbReference type="ARBA" id="ARBA00022714"/>
    </source>
</evidence>
<evidence type="ECO:0000259" key="16">
    <source>
        <dbReference type="PROSITE" id="PS51379"/>
    </source>
</evidence>